<sequence>MQQKKFYPLLFSLLIIANLAYITYFWLHTSGPALLAGGNAALIALGRASGLYGAFLILLQFLLIGRIKWLEVWIGLDKLSRLHHYNGLLAIIFIILHPLLLLVGYAAAHNYTFTRQLIDFVLHWGNVAQAIIGFLLLIGVVIISLHIVRQKLPYENWYFTHLLTYAAVILAFGHQLNVGTDLQYPPAAIYWWLLYVFVFGNFILFRFCQPLYQLWRRRFYVAAITRETADAISIYIKGKNLTKFKIAAGQFIIVRFLAKNFFWQAHPFSLSCAPNGEYLRLTIKQSGDFTRSLENLPVNTKALIDGPHGVFTARFARRKKFLFIAGGVGITPVFSLIEDLARQNITDIKLLYSNRSAQNIIFQKDLAELAQRYGIAVAHTITGDQSWSGERGKIDRAKLLRLVPDWLERETYLCGPKGMLRGLKQMLLAMGFPKRRLHYEEFSF</sequence>
<evidence type="ECO:0000259" key="14">
    <source>
        <dbReference type="PROSITE" id="PS51384"/>
    </source>
</evidence>
<comment type="caution">
    <text evidence="15">The sequence shown here is derived from an EMBL/GenBank/DDBJ whole genome shotgun (WGS) entry which is preliminary data.</text>
</comment>
<evidence type="ECO:0000256" key="4">
    <source>
        <dbReference type="ARBA" id="ARBA00022692"/>
    </source>
</evidence>
<dbReference type="InterPro" id="IPR039261">
    <property type="entry name" value="FNR_nucleotide-bd"/>
</dbReference>
<dbReference type="InterPro" id="IPR013130">
    <property type="entry name" value="Fe3_Rdtase_TM_dom"/>
</dbReference>
<evidence type="ECO:0000313" key="16">
    <source>
        <dbReference type="Proteomes" id="UP000177878"/>
    </source>
</evidence>
<dbReference type="PANTHER" id="PTHR47354:SF8">
    <property type="entry name" value="1,2-PHENYLACETYL-COA EPOXIDASE, SUBUNIT E"/>
    <property type="match status" value="1"/>
</dbReference>
<accession>A0A1F5RVP3</accession>
<dbReference type="GO" id="GO:0051537">
    <property type="term" value="F:2 iron, 2 sulfur cluster binding"/>
    <property type="evidence" value="ECO:0007669"/>
    <property type="project" value="UniProtKB-KW"/>
</dbReference>
<dbReference type="GO" id="GO:0050660">
    <property type="term" value="F:flavin adenine dinucleotide binding"/>
    <property type="evidence" value="ECO:0007669"/>
    <property type="project" value="TreeGrafter"/>
</dbReference>
<dbReference type="InterPro" id="IPR013112">
    <property type="entry name" value="FAD-bd_8"/>
</dbReference>
<dbReference type="InterPro" id="IPR017938">
    <property type="entry name" value="Riboflavin_synthase-like_b-brl"/>
</dbReference>
<keyword evidence="5" id="KW-0001">2Fe-2S</keyword>
<dbReference type="InterPro" id="IPR017927">
    <property type="entry name" value="FAD-bd_FR_type"/>
</dbReference>
<dbReference type="Gene3D" id="3.40.50.80">
    <property type="entry name" value="Nucleotide-binding domain of ferredoxin-NADP reductase (FNR) module"/>
    <property type="match status" value="1"/>
</dbReference>
<keyword evidence="8 13" id="KW-1133">Transmembrane helix</keyword>
<feature type="transmembrane region" description="Helical" evidence="13">
    <location>
        <begin position="39"/>
        <end position="64"/>
    </location>
</feature>
<dbReference type="GO" id="GO:0016491">
    <property type="term" value="F:oxidoreductase activity"/>
    <property type="evidence" value="ECO:0007669"/>
    <property type="project" value="UniProtKB-KW"/>
</dbReference>
<evidence type="ECO:0000256" key="2">
    <source>
        <dbReference type="ARBA" id="ARBA00004141"/>
    </source>
</evidence>
<comment type="cofactor">
    <cofactor evidence="1">
        <name>FAD</name>
        <dbReference type="ChEBI" id="CHEBI:57692"/>
    </cofactor>
</comment>
<evidence type="ECO:0000256" key="5">
    <source>
        <dbReference type="ARBA" id="ARBA00022714"/>
    </source>
</evidence>
<dbReference type="InterPro" id="IPR001433">
    <property type="entry name" value="OxRdtase_FAD/NAD-bd"/>
</dbReference>
<organism evidence="15 16">
    <name type="scientific">Candidatus Falkowbacteria bacterium RIFCSPLOWO2_02_FULL_45_15</name>
    <dbReference type="NCBI Taxonomy" id="1797988"/>
    <lineage>
        <taxon>Bacteria</taxon>
        <taxon>Candidatus Falkowiibacteriota</taxon>
    </lineage>
</organism>
<dbReference type="GO" id="GO:0046872">
    <property type="term" value="F:metal ion binding"/>
    <property type="evidence" value="ECO:0007669"/>
    <property type="project" value="UniProtKB-KW"/>
</dbReference>
<feature type="transmembrane region" description="Helical" evidence="13">
    <location>
        <begin position="7"/>
        <end position="27"/>
    </location>
</feature>
<gene>
    <name evidence="15" type="ORF">A3I35_04225</name>
</gene>
<dbReference type="SFLD" id="SFLDG01168">
    <property type="entry name" value="Ferric_reductase_subgroup_(FRE"/>
    <property type="match status" value="1"/>
</dbReference>
<comment type="subcellular location">
    <subcellularLocation>
        <location evidence="2">Membrane</location>
        <topology evidence="2">Multi-pass membrane protein</topology>
    </subcellularLocation>
</comment>
<feature type="transmembrane region" description="Helical" evidence="13">
    <location>
        <begin position="188"/>
        <end position="208"/>
    </location>
</feature>
<dbReference type="PRINTS" id="PR00410">
    <property type="entry name" value="PHEHYDRXLASE"/>
</dbReference>
<feature type="domain" description="FAD-binding FR-type" evidence="14">
    <location>
        <begin position="214"/>
        <end position="314"/>
    </location>
</feature>
<dbReference type="InterPro" id="IPR050415">
    <property type="entry name" value="MRET"/>
</dbReference>
<evidence type="ECO:0000256" key="7">
    <source>
        <dbReference type="ARBA" id="ARBA00022827"/>
    </source>
</evidence>
<reference evidence="15 16" key="1">
    <citation type="journal article" date="2016" name="Nat. Commun.">
        <title>Thousands of microbial genomes shed light on interconnected biogeochemical processes in an aquifer system.</title>
        <authorList>
            <person name="Anantharaman K."/>
            <person name="Brown C.T."/>
            <person name="Hug L.A."/>
            <person name="Sharon I."/>
            <person name="Castelle C.J."/>
            <person name="Probst A.J."/>
            <person name="Thomas B.C."/>
            <person name="Singh A."/>
            <person name="Wilkins M.J."/>
            <person name="Karaoz U."/>
            <person name="Brodie E.L."/>
            <person name="Williams K.H."/>
            <person name="Hubbard S.S."/>
            <person name="Banfield J.F."/>
        </authorList>
    </citation>
    <scope>NUCLEOTIDE SEQUENCE [LARGE SCALE GENOMIC DNA]</scope>
</reference>
<dbReference type="GO" id="GO:0016020">
    <property type="term" value="C:membrane"/>
    <property type="evidence" value="ECO:0007669"/>
    <property type="project" value="UniProtKB-SubCell"/>
</dbReference>
<evidence type="ECO:0000256" key="3">
    <source>
        <dbReference type="ARBA" id="ARBA00022630"/>
    </source>
</evidence>
<dbReference type="Gene3D" id="2.40.30.10">
    <property type="entry name" value="Translation factors"/>
    <property type="match status" value="1"/>
</dbReference>
<dbReference type="Pfam" id="PF01794">
    <property type="entry name" value="Ferric_reduct"/>
    <property type="match status" value="1"/>
</dbReference>
<evidence type="ECO:0000256" key="6">
    <source>
        <dbReference type="ARBA" id="ARBA00022723"/>
    </source>
</evidence>
<evidence type="ECO:0000256" key="12">
    <source>
        <dbReference type="ARBA" id="ARBA00023136"/>
    </source>
</evidence>
<dbReference type="SFLD" id="SFLDS00052">
    <property type="entry name" value="Ferric_Reductase_Domain"/>
    <property type="match status" value="1"/>
</dbReference>
<name>A0A1F5RVP3_9BACT</name>
<feature type="transmembrane region" description="Helical" evidence="13">
    <location>
        <begin position="157"/>
        <end position="176"/>
    </location>
</feature>
<dbReference type="Pfam" id="PF08022">
    <property type="entry name" value="FAD_binding_8"/>
    <property type="match status" value="1"/>
</dbReference>
<protein>
    <recommendedName>
        <fullName evidence="14">FAD-binding FR-type domain-containing protein</fullName>
    </recommendedName>
</protein>
<evidence type="ECO:0000256" key="8">
    <source>
        <dbReference type="ARBA" id="ARBA00022989"/>
    </source>
</evidence>
<feature type="transmembrane region" description="Helical" evidence="13">
    <location>
        <begin position="127"/>
        <end position="145"/>
    </location>
</feature>
<dbReference type="Proteomes" id="UP000177878">
    <property type="component" value="Unassembled WGS sequence"/>
</dbReference>
<keyword evidence="7" id="KW-0274">FAD</keyword>
<dbReference type="PROSITE" id="PS51384">
    <property type="entry name" value="FAD_FR"/>
    <property type="match status" value="1"/>
</dbReference>
<feature type="transmembrane region" description="Helical" evidence="13">
    <location>
        <begin position="85"/>
        <end position="107"/>
    </location>
</feature>
<evidence type="ECO:0000256" key="13">
    <source>
        <dbReference type="SAM" id="Phobius"/>
    </source>
</evidence>
<feature type="transmembrane region" description="Helical" evidence="13">
    <location>
        <begin position="321"/>
        <end position="337"/>
    </location>
</feature>
<keyword evidence="9" id="KW-0560">Oxidoreductase</keyword>
<keyword evidence="11" id="KW-0411">Iron-sulfur</keyword>
<keyword evidence="3" id="KW-0285">Flavoprotein</keyword>
<evidence type="ECO:0000256" key="11">
    <source>
        <dbReference type="ARBA" id="ARBA00023014"/>
    </source>
</evidence>
<dbReference type="EMBL" id="MFFV01000055">
    <property type="protein sequence ID" value="OGF18499.1"/>
    <property type="molecule type" value="Genomic_DNA"/>
</dbReference>
<evidence type="ECO:0000313" key="15">
    <source>
        <dbReference type="EMBL" id="OGF18499.1"/>
    </source>
</evidence>
<dbReference type="AlphaFoldDB" id="A0A1F5RVP3"/>
<keyword evidence="4 13" id="KW-0812">Transmembrane</keyword>
<dbReference type="SUPFAM" id="SSF52343">
    <property type="entry name" value="Ferredoxin reductase-like, C-terminal NADP-linked domain"/>
    <property type="match status" value="1"/>
</dbReference>
<keyword evidence="10" id="KW-0408">Iron</keyword>
<evidence type="ECO:0000256" key="10">
    <source>
        <dbReference type="ARBA" id="ARBA00023004"/>
    </source>
</evidence>
<dbReference type="CDD" id="cd06198">
    <property type="entry name" value="FNR_like_3"/>
    <property type="match status" value="1"/>
</dbReference>
<evidence type="ECO:0000256" key="9">
    <source>
        <dbReference type="ARBA" id="ARBA00023002"/>
    </source>
</evidence>
<dbReference type="PANTHER" id="PTHR47354">
    <property type="entry name" value="NADH OXIDOREDUCTASE HCR"/>
    <property type="match status" value="1"/>
</dbReference>
<proteinExistence type="predicted"/>
<keyword evidence="12 13" id="KW-0472">Membrane</keyword>
<dbReference type="SUPFAM" id="SSF63380">
    <property type="entry name" value="Riboflavin synthase domain-like"/>
    <property type="match status" value="1"/>
</dbReference>
<evidence type="ECO:0000256" key="1">
    <source>
        <dbReference type="ARBA" id="ARBA00001974"/>
    </source>
</evidence>
<dbReference type="Pfam" id="PF00175">
    <property type="entry name" value="NAD_binding_1"/>
    <property type="match status" value="1"/>
</dbReference>
<keyword evidence="6" id="KW-0479">Metal-binding</keyword>